<dbReference type="Proteomes" id="UP000283269">
    <property type="component" value="Unassembled WGS sequence"/>
</dbReference>
<gene>
    <name evidence="2" type="ORF">CVT25_015391</name>
</gene>
<organism evidence="2 3">
    <name type="scientific">Psilocybe cyanescens</name>
    <dbReference type="NCBI Taxonomy" id="93625"/>
    <lineage>
        <taxon>Eukaryota</taxon>
        <taxon>Fungi</taxon>
        <taxon>Dikarya</taxon>
        <taxon>Basidiomycota</taxon>
        <taxon>Agaricomycotina</taxon>
        <taxon>Agaricomycetes</taxon>
        <taxon>Agaricomycetidae</taxon>
        <taxon>Agaricales</taxon>
        <taxon>Agaricineae</taxon>
        <taxon>Strophariaceae</taxon>
        <taxon>Psilocybe</taxon>
    </lineage>
</organism>
<sequence>MGEGPTLWMVHLHDLLSPTTLIDLDACPFEFVGVSIEEGDGGPIHGVADVVCASSPRITFSGVPGALDATLTKTPKTTQEQETAGAGDPRSCLGGTTRYPTTIRFRGVRIGLPTWGVDVGASTGAGVTGGVGGVGARDGETSDSKDVDEDGRRRIVRVKVFVRNDRTREGGHDITAMCGHVTRNDFRGNFIPSTAKPRILFRTALSYPTRFDSYDKF</sequence>
<comment type="caution">
    <text evidence="2">The sequence shown here is derived from an EMBL/GenBank/DDBJ whole genome shotgun (WGS) entry which is preliminary data.</text>
</comment>
<evidence type="ECO:0000256" key="1">
    <source>
        <dbReference type="SAM" id="MobiDB-lite"/>
    </source>
</evidence>
<dbReference type="InParanoid" id="A0A409X1T0"/>
<protein>
    <submittedName>
        <fullName evidence="2">Uncharacterized protein</fullName>
    </submittedName>
</protein>
<reference evidence="2 3" key="1">
    <citation type="journal article" date="2018" name="Evol. Lett.">
        <title>Horizontal gene cluster transfer increased hallucinogenic mushroom diversity.</title>
        <authorList>
            <person name="Reynolds H.T."/>
            <person name="Vijayakumar V."/>
            <person name="Gluck-Thaler E."/>
            <person name="Korotkin H.B."/>
            <person name="Matheny P.B."/>
            <person name="Slot J.C."/>
        </authorList>
    </citation>
    <scope>NUCLEOTIDE SEQUENCE [LARGE SCALE GENOMIC DNA]</scope>
    <source>
        <strain evidence="2 3">2631</strain>
    </source>
</reference>
<evidence type="ECO:0000313" key="3">
    <source>
        <dbReference type="Proteomes" id="UP000283269"/>
    </source>
</evidence>
<accession>A0A409X1T0</accession>
<feature type="region of interest" description="Disordered" evidence="1">
    <location>
        <begin position="130"/>
        <end position="149"/>
    </location>
</feature>
<dbReference type="EMBL" id="NHYD01002834">
    <property type="protein sequence ID" value="PPQ84659.1"/>
    <property type="molecule type" value="Genomic_DNA"/>
</dbReference>
<proteinExistence type="predicted"/>
<feature type="compositionally biased region" description="Basic and acidic residues" evidence="1">
    <location>
        <begin position="137"/>
        <end position="149"/>
    </location>
</feature>
<evidence type="ECO:0000313" key="2">
    <source>
        <dbReference type="EMBL" id="PPQ84659.1"/>
    </source>
</evidence>
<feature type="region of interest" description="Disordered" evidence="1">
    <location>
        <begin position="74"/>
        <end position="95"/>
    </location>
</feature>
<keyword evidence="3" id="KW-1185">Reference proteome</keyword>
<name>A0A409X1T0_PSICY</name>
<feature type="compositionally biased region" description="Low complexity" evidence="1">
    <location>
        <begin position="74"/>
        <end position="83"/>
    </location>
</feature>
<dbReference type="AlphaFoldDB" id="A0A409X1T0"/>